<evidence type="ECO:0000313" key="3">
    <source>
        <dbReference type="EMBL" id="SIS70954.1"/>
    </source>
</evidence>
<protein>
    <submittedName>
        <fullName evidence="3">Uncharacterized protein</fullName>
    </submittedName>
</protein>
<dbReference type="STRING" id="551459.SAMN05421796_102163"/>
<reference evidence="3" key="2">
    <citation type="submission" date="2017-01" db="EMBL/GenBank/DDBJ databases">
        <authorList>
            <person name="Mah S.A."/>
            <person name="Swanson W.J."/>
            <person name="Moy G.W."/>
            <person name="Vacquier V.D."/>
        </authorList>
    </citation>
    <scope>NUCLEOTIDE SEQUENCE [LARGE SCALE GENOMIC DNA]</scope>
    <source>
        <strain evidence="3">DSM 21068</strain>
    </source>
</reference>
<keyword evidence="1" id="KW-0812">Transmembrane</keyword>
<reference evidence="4" key="3">
    <citation type="submission" date="2017-01" db="EMBL/GenBank/DDBJ databases">
        <authorList>
            <person name="Varghese N."/>
            <person name="Submissions S."/>
        </authorList>
    </citation>
    <scope>NUCLEOTIDE SEQUENCE [LARGE SCALE GENOMIC DNA]</scope>
    <source>
        <strain evidence="4">DSM 21068</strain>
    </source>
</reference>
<evidence type="ECO:0000256" key="1">
    <source>
        <dbReference type="SAM" id="Phobius"/>
    </source>
</evidence>
<dbReference type="Proteomes" id="UP000238314">
    <property type="component" value="Unassembled WGS sequence"/>
</dbReference>
<keyword evidence="1" id="KW-0472">Membrane</keyword>
<reference evidence="2 5" key="1">
    <citation type="submission" date="2016-11" db="EMBL/GenBank/DDBJ databases">
        <title>Whole genomes of Flavobacteriaceae.</title>
        <authorList>
            <person name="Stine C."/>
            <person name="Li C."/>
            <person name="Tadesse D."/>
        </authorList>
    </citation>
    <scope>NUCLEOTIDE SEQUENCE [LARGE SCALE GENOMIC DNA]</scope>
    <source>
        <strain evidence="2 5">DSM 21068</strain>
    </source>
</reference>
<dbReference type="Proteomes" id="UP000186246">
    <property type="component" value="Unassembled WGS sequence"/>
</dbReference>
<dbReference type="EMBL" id="MUGO01000002">
    <property type="protein sequence ID" value="PQA97483.1"/>
    <property type="molecule type" value="Genomic_DNA"/>
</dbReference>
<name>A0A1N7LAY3_9FLAO</name>
<gene>
    <name evidence="2" type="ORF">B0A70_02135</name>
    <name evidence="3" type="ORF">SAMN05421796_102163</name>
</gene>
<evidence type="ECO:0000313" key="5">
    <source>
        <dbReference type="Proteomes" id="UP000238314"/>
    </source>
</evidence>
<dbReference type="EMBL" id="FTOJ01000002">
    <property type="protein sequence ID" value="SIS70954.1"/>
    <property type="molecule type" value="Genomic_DNA"/>
</dbReference>
<accession>A0A1N7LAY3</accession>
<dbReference type="AlphaFoldDB" id="A0A1N7LAY3"/>
<keyword evidence="5" id="KW-1185">Reference proteome</keyword>
<evidence type="ECO:0000313" key="2">
    <source>
        <dbReference type="EMBL" id="PQA97483.1"/>
    </source>
</evidence>
<proteinExistence type="predicted"/>
<organism evidence="3 4">
    <name type="scientific">Chryseobacterium piscicola</name>
    <dbReference type="NCBI Taxonomy" id="551459"/>
    <lineage>
        <taxon>Bacteria</taxon>
        <taxon>Pseudomonadati</taxon>
        <taxon>Bacteroidota</taxon>
        <taxon>Flavobacteriia</taxon>
        <taxon>Flavobacteriales</taxon>
        <taxon>Weeksellaceae</taxon>
        <taxon>Chryseobacterium group</taxon>
        <taxon>Chryseobacterium</taxon>
    </lineage>
</organism>
<keyword evidence="1" id="KW-1133">Transmembrane helix</keyword>
<feature type="transmembrane region" description="Helical" evidence="1">
    <location>
        <begin position="170"/>
        <end position="187"/>
    </location>
</feature>
<evidence type="ECO:0000313" key="4">
    <source>
        <dbReference type="Proteomes" id="UP000186246"/>
    </source>
</evidence>
<sequence>MKNLSYLVHFVVLLCSSNIQSQTKLISYKSHSGDMKYFEKSIVEDHYNTNYSNLGAAPERFVTNSKLDSVIIIDDKKSIIVTSTFCKTRRSETPEKWKPGRDTVYNHAIFSNENIDNVKKILKENYNFQNDIDSTVFLKYDKKTKTYKPISTKKIIKKAEINNFKSKEEMMYLFVISIAVFASIFIYRKNR</sequence>